<dbReference type="SMART" id="SM00283">
    <property type="entry name" value="MA"/>
    <property type="match status" value="1"/>
</dbReference>
<evidence type="ECO:0000256" key="5">
    <source>
        <dbReference type="ARBA" id="ARBA00023224"/>
    </source>
</evidence>
<dbReference type="GO" id="GO:0016020">
    <property type="term" value="C:membrane"/>
    <property type="evidence" value="ECO:0007669"/>
    <property type="project" value="UniProtKB-SubCell"/>
</dbReference>
<dbReference type="SMART" id="SM00304">
    <property type="entry name" value="HAMP"/>
    <property type="match status" value="2"/>
</dbReference>
<dbReference type="PANTHER" id="PTHR32089">
    <property type="entry name" value="METHYL-ACCEPTING CHEMOTAXIS PROTEIN MCPB"/>
    <property type="match status" value="1"/>
</dbReference>
<dbReference type="GO" id="GO:0007165">
    <property type="term" value="P:signal transduction"/>
    <property type="evidence" value="ECO:0007669"/>
    <property type="project" value="UniProtKB-KW"/>
</dbReference>
<dbReference type="Pfam" id="PF12729">
    <property type="entry name" value="4HB_MCP_1"/>
    <property type="match status" value="1"/>
</dbReference>
<dbReference type="FunFam" id="1.10.287.950:FF:000001">
    <property type="entry name" value="Methyl-accepting chemotaxis sensory transducer"/>
    <property type="match status" value="1"/>
</dbReference>
<gene>
    <name evidence="10" type="ORF">SDENCHOL_20869</name>
</gene>
<evidence type="ECO:0000256" key="6">
    <source>
        <dbReference type="ARBA" id="ARBA00029447"/>
    </source>
</evidence>
<evidence type="ECO:0000259" key="8">
    <source>
        <dbReference type="PROSITE" id="PS50111"/>
    </source>
</evidence>
<dbReference type="Pfam" id="PF00015">
    <property type="entry name" value="MCPsignal"/>
    <property type="match status" value="1"/>
</dbReference>
<dbReference type="PANTHER" id="PTHR32089:SF119">
    <property type="entry name" value="METHYL-ACCEPTING CHEMOTAXIS PROTEIN CTPL"/>
    <property type="match status" value="1"/>
</dbReference>
<evidence type="ECO:0000259" key="9">
    <source>
        <dbReference type="PROSITE" id="PS50885"/>
    </source>
</evidence>
<keyword evidence="2" id="KW-0812">Transmembrane</keyword>
<dbReference type="PROSITE" id="PS50885">
    <property type="entry name" value="HAMP"/>
    <property type="match status" value="1"/>
</dbReference>
<comment type="subcellular location">
    <subcellularLocation>
        <location evidence="1">Membrane</location>
        <topology evidence="1">Multi-pass membrane protein</topology>
    </subcellularLocation>
</comment>
<keyword evidence="4" id="KW-0472">Membrane</keyword>
<dbReference type="SUPFAM" id="SSF58104">
    <property type="entry name" value="Methyl-accepting chemotaxis protein (MCP) signaling domain"/>
    <property type="match status" value="1"/>
</dbReference>
<organism evidence="10 11">
    <name type="scientific">Sterolibacterium denitrificans</name>
    <dbReference type="NCBI Taxonomy" id="157592"/>
    <lineage>
        <taxon>Bacteria</taxon>
        <taxon>Pseudomonadati</taxon>
        <taxon>Pseudomonadota</taxon>
        <taxon>Betaproteobacteria</taxon>
        <taxon>Nitrosomonadales</taxon>
        <taxon>Sterolibacteriaceae</taxon>
        <taxon>Sterolibacterium</taxon>
    </lineage>
</organism>
<dbReference type="InterPro" id="IPR003660">
    <property type="entry name" value="HAMP_dom"/>
</dbReference>
<evidence type="ECO:0000256" key="7">
    <source>
        <dbReference type="PROSITE-ProRule" id="PRU00284"/>
    </source>
</evidence>
<dbReference type="Gene3D" id="1.10.287.950">
    <property type="entry name" value="Methyl-accepting chemotaxis protein"/>
    <property type="match status" value="1"/>
</dbReference>
<dbReference type="OrthoDB" id="9813966at2"/>
<dbReference type="GO" id="GO:0006935">
    <property type="term" value="P:chemotaxis"/>
    <property type="evidence" value="ECO:0007669"/>
    <property type="project" value="UniProtKB-ARBA"/>
</dbReference>
<feature type="domain" description="Methyl-accepting transducer" evidence="8">
    <location>
        <begin position="266"/>
        <end position="502"/>
    </location>
</feature>
<reference evidence="10" key="1">
    <citation type="submission" date="2017-03" db="EMBL/GenBank/DDBJ databases">
        <authorList>
            <consortium name="AG Boll"/>
        </authorList>
    </citation>
    <scope>NUCLEOTIDE SEQUENCE [LARGE SCALE GENOMIC DNA]</scope>
    <source>
        <strain evidence="10">Chol</strain>
    </source>
</reference>
<dbReference type="RefSeq" id="WP_067169694.1">
    <property type="nucleotide sequence ID" value="NZ_LFZK01000001.1"/>
</dbReference>
<dbReference type="AlphaFoldDB" id="A0A7Z7MVX2"/>
<proteinExistence type="inferred from homology"/>
<keyword evidence="11" id="KW-1185">Reference proteome</keyword>
<protein>
    <submittedName>
        <fullName evidence="10">Methyl-accepting chemotaxis protein</fullName>
    </submittedName>
</protein>
<dbReference type="EMBL" id="LT837803">
    <property type="protein sequence ID" value="SMB29621.1"/>
    <property type="molecule type" value="Genomic_DNA"/>
</dbReference>
<evidence type="ECO:0000313" key="11">
    <source>
        <dbReference type="Proteomes" id="UP000242886"/>
    </source>
</evidence>
<evidence type="ECO:0000256" key="4">
    <source>
        <dbReference type="ARBA" id="ARBA00023136"/>
    </source>
</evidence>
<evidence type="ECO:0000256" key="1">
    <source>
        <dbReference type="ARBA" id="ARBA00004141"/>
    </source>
</evidence>
<dbReference type="InterPro" id="IPR024478">
    <property type="entry name" value="HlyB_4HB_MCP"/>
</dbReference>
<sequence length="538" mass="56971">MSIKAKMFLLALGAVAMVLLLGISSLFGIRTLQQALDDVAVKGIGHSQALSEANSKLFAANLSAYRLFATMVNFDAARIQAETATVLGHADGAIKILKDMEERSDLQAEERQTLAELAEPLAQYRKLIAQAIDMAESDLPSGTGMMQAADKRFLKIKEELGKMIDDQKAESNALTVAATAAGDRSITTSAVVFLVSLIGCAAVSFILSGKIVGPLLDAIRTARSIAGGDLTNRIEISGKDETGDLLRALADMQTNLRSLIGQIEANVQQTATSCSLMSSAFQNINQSVHAQNDATAAVAAAIEEMSVSITSIHDNASHALSANRKSAEFASQGVRVTQSASAEMLKISATVKDAAEVIERVGQQTNEISSIVKTIREVADQTNLLALNAAIEAARAGESGRGFAVVADEVRKLAEKTTSSSEEIRRMIEAVQLSSGNAVDTIRQMVNQMEITASHAANAQEAIERIQASSKQSEGHAQDIAAALGEHSSTSHLIAQQVENITCMSNENAQSIAQAGQAMQEFEDKAGILNTAVKNFKI</sequence>
<name>A0A7Z7MVX2_9PROT</name>
<dbReference type="PROSITE" id="PS50111">
    <property type="entry name" value="CHEMOTAXIS_TRANSDUC_2"/>
    <property type="match status" value="1"/>
</dbReference>
<feature type="domain" description="HAMP" evidence="9">
    <location>
        <begin position="209"/>
        <end position="261"/>
    </location>
</feature>
<dbReference type="Proteomes" id="UP000242886">
    <property type="component" value="Chromosome SDENCHOL"/>
</dbReference>
<evidence type="ECO:0000256" key="3">
    <source>
        <dbReference type="ARBA" id="ARBA00022989"/>
    </source>
</evidence>
<keyword evidence="3" id="KW-1133">Transmembrane helix</keyword>
<comment type="similarity">
    <text evidence="6">Belongs to the methyl-accepting chemotaxis (MCP) protein family.</text>
</comment>
<evidence type="ECO:0000256" key="2">
    <source>
        <dbReference type="ARBA" id="ARBA00022692"/>
    </source>
</evidence>
<keyword evidence="5 7" id="KW-0807">Transducer</keyword>
<dbReference type="CDD" id="cd06225">
    <property type="entry name" value="HAMP"/>
    <property type="match status" value="1"/>
</dbReference>
<dbReference type="Pfam" id="PF00672">
    <property type="entry name" value="HAMP"/>
    <property type="match status" value="1"/>
</dbReference>
<accession>A0A7Z7MVX2</accession>
<evidence type="ECO:0000313" key="10">
    <source>
        <dbReference type="EMBL" id="SMB29621.1"/>
    </source>
</evidence>
<dbReference type="InterPro" id="IPR004089">
    <property type="entry name" value="MCPsignal_dom"/>
</dbReference>